<dbReference type="Proteomes" id="UP000579136">
    <property type="component" value="Unassembled WGS sequence"/>
</dbReference>
<dbReference type="InterPro" id="IPR002583">
    <property type="entry name" value="Ribosomal_bS20"/>
</dbReference>
<keyword evidence="4 7" id="KW-0689">Ribosomal protein</keyword>
<reference evidence="9 10" key="1">
    <citation type="submission" date="2020-08" db="EMBL/GenBank/DDBJ databases">
        <title>Genomic Encyclopedia of Type Strains, Phase IV (KMG-IV): sequencing the most valuable type-strain genomes for metagenomic binning, comparative biology and taxonomic classification.</title>
        <authorList>
            <person name="Goeker M."/>
        </authorList>
    </citation>
    <scope>NUCLEOTIDE SEQUENCE [LARGE SCALE GENOMIC DNA]</scope>
    <source>
        <strain evidence="9 10">DSM 19163</strain>
    </source>
</reference>
<dbReference type="Pfam" id="PF01649">
    <property type="entry name" value="Ribosomal_S20p"/>
    <property type="match status" value="1"/>
</dbReference>
<accession>A0A9Q2D0F1</accession>
<evidence type="ECO:0000256" key="2">
    <source>
        <dbReference type="ARBA" id="ARBA00022730"/>
    </source>
</evidence>
<evidence type="ECO:0000256" key="4">
    <source>
        <dbReference type="ARBA" id="ARBA00022980"/>
    </source>
</evidence>
<evidence type="ECO:0000256" key="8">
    <source>
        <dbReference type="SAM" id="MobiDB-lite"/>
    </source>
</evidence>
<dbReference type="InterPro" id="IPR036510">
    <property type="entry name" value="Ribosomal_bS20_sf"/>
</dbReference>
<dbReference type="SUPFAM" id="SSF46992">
    <property type="entry name" value="Ribosomal protein S20"/>
    <property type="match status" value="1"/>
</dbReference>
<comment type="similarity">
    <text evidence="1 7">Belongs to the bacterial ribosomal protein bS20 family.</text>
</comment>
<evidence type="ECO:0000256" key="7">
    <source>
        <dbReference type="HAMAP-Rule" id="MF_00500"/>
    </source>
</evidence>
<dbReference type="RefSeq" id="WP_183675251.1">
    <property type="nucleotide sequence ID" value="NZ_CBCRYX010000010.1"/>
</dbReference>
<dbReference type="Gene3D" id="1.20.58.110">
    <property type="entry name" value="Ribosomal protein S20"/>
    <property type="match status" value="1"/>
</dbReference>
<evidence type="ECO:0000313" key="10">
    <source>
        <dbReference type="Proteomes" id="UP000579136"/>
    </source>
</evidence>
<dbReference type="NCBIfam" id="TIGR00029">
    <property type="entry name" value="S20"/>
    <property type="match status" value="1"/>
</dbReference>
<evidence type="ECO:0000256" key="3">
    <source>
        <dbReference type="ARBA" id="ARBA00022884"/>
    </source>
</evidence>
<name>A0A9Q2D0F1_9STAP</name>
<proteinExistence type="inferred from homology"/>
<comment type="function">
    <text evidence="7">Binds directly to 16S ribosomal RNA.</text>
</comment>
<dbReference type="PANTHER" id="PTHR33398:SF1">
    <property type="entry name" value="SMALL RIBOSOMAL SUBUNIT PROTEIN BS20C"/>
    <property type="match status" value="1"/>
</dbReference>
<sequence>MANIKSAIKRVKTTQVKSERNFSQKNEMRTAVKHALEAKENGAENTEELVNKAIRLVDKASQKNLLHKNKASRLKSKLAK</sequence>
<dbReference type="EMBL" id="JACHHF010000009">
    <property type="protein sequence ID" value="MBB5176557.1"/>
    <property type="molecule type" value="Genomic_DNA"/>
</dbReference>
<dbReference type="GO" id="GO:0003735">
    <property type="term" value="F:structural constituent of ribosome"/>
    <property type="evidence" value="ECO:0007669"/>
    <property type="project" value="InterPro"/>
</dbReference>
<gene>
    <name evidence="7" type="primary">rpsT</name>
    <name evidence="9" type="ORF">HNQ45_001445</name>
</gene>
<dbReference type="GO" id="GO:0015935">
    <property type="term" value="C:small ribosomal subunit"/>
    <property type="evidence" value="ECO:0007669"/>
    <property type="project" value="TreeGrafter"/>
</dbReference>
<dbReference type="GO" id="GO:0006412">
    <property type="term" value="P:translation"/>
    <property type="evidence" value="ECO:0007669"/>
    <property type="project" value="UniProtKB-UniRule"/>
</dbReference>
<evidence type="ECO:0000256" key="6">
    <source>
        <dbReference type="ARBA" id="ARBA00035136"/>
    </source>
</evidence>
<dbReference type="PANTHER" id="PTHR33398">
    <property type="entry name" value="30S RIBOSOMAL PROTEIN S20"/>
    <property type="match status" value="1"/>
</dbReference>
<evidence type="ECO:0000256" key="5">
    <source>
        <dbReference type="ARBA" id="ARBA00023274"/>
    </source>
</evidence>
<dbReference type="GO" id="GO:0070181">
    <property type="term" value="F:small ribosomal subunit rRNA binding"/>
    <property type="evidence" value="ECO:0007669"/>
    <property type="project" value="TreeGrafter"/>
</dbReference>
<feature type="compositionally biased region" description="Basic and acidic residues" evidence="8">
    <location>
        <begin position="17"/>
        <end position="26"/>
    </location>
</feature>
<protein>
    <recommendedName>
        <fullName evidence="6 7">Small ribosomal subunit protein bS20</fullName>
    </recommendedName>
</protein>
<dbReference type="GO" id="GO:0005829">
    <property type="term" value="C:cytosol"/>
    <property type="evidence" value="ECO:0007669"/>
    <property type="project" value="TreeGrafter"/>
</dbReference>
<keyword evidence="2 7" id="KW-0699">rRNA-binding</keyword>
<keyword evidence="3 7" id="KW-0694">RNA-binding</keyword>
<feature type="region of interest" description="Disordered" evidence="8">
    <location>
        <begin position="1"/>
        <end position="26"/>
    </location>
</feature>
<dbReference type="AlphaFoldDB" id="A0A9Q2D0F1"/>
<evidence type="ECO:0000313" key="9">
    <source>
        <dbReference type="EMBL" id="MBB5176557.1"/>
    </source>
</evidence>
<evidence type="ECO:0000256" key="1">
    <source>
        <dbReference type="ARBA" id="ARBA00007634"/>
    </source>
</evidence>
<comment type="caution">
    <text evidence="9">The sequence shown here is derived from an EMBL/GenBank/DDBJ whole genome shotgun (WGS) entry which is preliminary data.</text>
</comment>
<keyword evidence="5 7" id="KW-0687">Ribonucleoprotein</keyword>
<dbReference type="HAMAP" id="MF_00500">
    <property type="entry name" value="Ribosomal_bS20"/>
    <property type="match status" value="1"/>
</dbReference>
<organism evidence="9 10">
    <name type="scientific">Nosocomiicoccus ampullae</name>
    <dbReference type="NCBI Taxonomy" id="489910"/>
    <lineage>
        <taxon>Bacteria</taxon>
        <taxon>Bacillati</taxon>
        <taxon>Bacillota</taxon>
        <taxon>Bacilli</taxon>
        <taxon>Bacillales</taxon>
        <taxon>Staphylococcaceae</taxon>
        <taxon>Nosocomiicoccus</taxon>
    </lineage>
</organism>
<keyword evidence="10" id="KW-1185">Reference proteome</keyword>